<reference evidence="2" key="1">
    <citation type="submission" date="2019-12" db="EMBL/GenBank/DDBJ databases">
        <title>Genome sequence of Babesia ovis.</title>
        <authorList>
            <person name="Yamagishi J."/>
            <person name="Sevinc F."/>
            <person name="Xuan X."/>
        </authorList>
    </citation>
    <scope>NUCLEOTIDE SEQUENCE</scope>
    <source>
        <strain evidence="2">Selcuk</strain>
    </source>
</reference>
<dbReference type="Pfam" id="PF07199">
    <property type="entry name" value="DUF1411"/>
    <property type="match status" value="1"/>
</dbReference>
<comment type="caution">
    <text evidence="2">The sequence shown here is derived from an EMBL/GenBank/DDBJ whole genome shotgun (WGS) entry which is preliminary data.</text>
</comment>
<dbReference type="AlphaFoldDB" id="A0A9W5WV69"/>
<accession>A0A9W5WV69</accession>
<sequence length="275" mass="31167">MEHVGQSSQLNSVAGQHRHNGLRTIVKYIVGATAVASIVGRALATEIAQQQPEPKGDVVEKKGEQKKEGENECGWWDKVIYFHPEQNPMFKKMAAVYSKTTGVKGSNRGDGKLSVDIGIKTHNRYFLRNQERTNKVDILMPLVEHRLSQILNVIAKYDPENEDCQQYKEFAQKLNEIKYLIIPIDIAEDLSTMTAGKFPPTFDTRFAHFLATLLVTIAYGPEPHLFDLRLFNWPLHYQNMAEFILRALYSPDMENIDWGGNAPTTKTRAVNGTHP</sequence>
<evidence type="ECO:0000313" key="3">
    <source>
        <dbReference type="Proteomes" id="UP001057455"/>
    </source>
</evidence>
<dbReference type="InterPro" id="IPR009850">
    <property type="entry name" value="DUF1411"/>
</dbReference>
<feature type="domain" description="DUF1411" evidence="1">
    <location>
        <begin position="55"/>
        <end position="215"/>
    </location>
</feature>
<dbReference type="EMBL" id="BLIY01000016">
    <property type="protein sequence ID" value="GFE54569.1"/>
    <property type="molecule type" value="Genomic_DNA"/>
</dbReference>
<protein>
    <recommendedName>
        <fullName evidence="1">DUF1411 domain-containing protein</fullName>
    </recommendedName>
</protein>
<name>A0A9W5WV69_BABOV</name>
<evidence type="ECO:0000259" key="1">
    <source>
        <dbReference type="Pfam" id="PF07199"/>
    </source>
</evidence>
<evidence type="ECO:0000313" key="2">
    <source>
        <dbReference type="EMBL" id="GFE54569.1"/>
    </source>
</evidence>
<organism evidence="2 3">
    <name type="scientific">Babesia ovis</name>
    <dbReference type="NCBI Taxonomy" id="5869"/>
    <lineage>
        <taxon>Eukaryota</taxon>
        <taxon>Sar</taxon>
        <taxon>Alveolata</taxon>
        <taxon>Apicomplexa</taxon>
        <taxon>Aconoidasida</taxon>
        <taxon>Piroplasmida</taxon>
        <taxon>Babesiidae</taxon>
        <taxon>Babesia</taxon>
    </lineage>
</organism>
<gene>
    <name evidence="2" type="ORF">BaOVIS_019730</name>
</gene>
<dbReference type="Proteomes" id="UP001057455">
    <property type="component" value="Unassembled WGS sequence"/>
</dbReference>
<proteinExistence type="predicted"/>
<keyword evidence="3" id="KW-1185">Reference proteome</keyword>
<dbReference type="OrthoDB" id="366980at2759"/>